<evidence type="ECO:0000259" key="2">
    <source>
        <dbReference type="Pfam" id="PF07859"/>
    </source>
</evidence>
<dbReference type="PANTHER" id="PTHR48081">
    <property type="entry name" value="AB HYDROLASE SUPERFAMILY PROTEIN C4A8.06C"/>
    <property type="match status" value="1"/>
</dbReference>
<dbReference type="AlphaFoldDB" id="A0A4R6C282"/>
<keyword evidence="1 3" id="KW-0378">Hydrolase</keyword>
<protein>
    <submittedName>
        <fullName evidence="3">Alpha/beta hydrolase</fullName>
    </submittedName>
</protein>
<dbReference type="InterPro" id="IPR013094">
    <property type="entry name" value="AB_hydrolase_3"/>
</dbReference>
<proteinExistence type="predicted"/>
<feature type="domain" description="Alpha/beta hydrolase fold-3" evidence="2">
    <location>
        <begin position="85"/>
        <end position="285"/>
    </location>
</feature>
<dbReference type="Proteomes" id="UP000294843">
    <property type="component" value="Unassembled WGS sequence"/>
</dbReference>
<dbReference type="GO" id="GO:0016787">
    <property type="term" value="F:hydrolase activity"/>
    <property type="evidence" value="ECO:0007669"/>
    <property type="project" value="UniProtKB-KW"/>
</dbReference>
<dbReference type="OrthoDB" id="9815425at2"/>
<sequence length="306" mass="35696">MSIVFYDKKRSISSHLLETILRSLGTKKIYSSYHETRNLVLNKKEKKTEYKAKKRFFSRPVALIRKYNMKVYMINDQKDSNQKTILYIHGGAWMNQPLWVHWNFIEYMARHLEAKIIVPIYPKIPHHNYYDAYSSLLLLYSDIIETITDRKKFTVMGDSAGANIILGLIQMIEARNLREPQNIILLSACVDMTFSNPDIRKYEKSDPRLAPEGLKVIAEFWAGQLDVENPILSPIFGKFNTKAKFIHFIGTHDILYPDAVKFDRKLTEEGMDITTFVYPKMNHVFPVLPVKEASHARKKIIEILHS</sequence>
<dbReference type="InterPro" id="IPR029058">
    <property type="entry name" value="AB_hydrolase_fold"/>
</dbReference>
<dbReference type="SUPFAM" id="SSF53474">
    <property type="entry name" value="alpha/beta-Hydrolases"/>
    <property type="match status" value="1"/>
</dbReference>
<dbReference type="RefSeq" id="WP_133451123.1">
    <property type="nucleotide sequence ID" value="NZ_SCWF01000002.1"/>
</dbReference>
<dbReference type="Pfam" id="PF07859">
    <property type="entry name" value="Abhydrolase_3"/>
    <property type="match status" value="1"/>
</dbReference>
<keyword evidence="4" id="KW-1185">Reference proteome</keyword>
<accession>A0A4R6C282</accession>
<dbReference type="InterPro" id="IPR050300">
    <property type="entry name" value="GDXG_lipolytic_enzyme"/>
</dbReference>
<gene>
    <name evidence="3" type="ORF">ERX55_03035</name>
</gene>
<reference evidence="3 4" key="1">
    <citation type="submission" date="2019-01" db="EMBL/GenBank/DDBJ databases">
        <title>Draft genome sequences of the type strains of six Macrococcus species.</title>
        <authorList>
            <person name="Mazhar S."/>
            <person name="Altermann E."/>
            <person name="Hill C."/>
            <person name="Mcauliffe O."/>
        </authorList>
    </citation>
    <scope>NUCLEOTIDE SEQUENCE [LARGE SCALE GENOMIC DNA]</scope>
    <source>
        <strain evidence="3 4">ATCC 51825</strain>
    </source>
</reference>
<name>A0A4R6C282_9STAP</name>
<evidence type="ECO:0000313" key="4">
    <source>
        <dbReference type="Proteomes" id="UP000294843"/>
    </source>
</evidence>
<dbReference type="EMBL" id="SCWF01000002">
    <property type="protein sequence ID" value="TDM14929.1"/>
    <property type="molecule type" value="Genomic_DNA"/>
</dbReference>
<organism evidence="3 4">
    <name type="scientific">Macrococcus bovicus</name>
    <dbReference type="NCBI Taxonomy" id="69968"/>
    <lineage>
        <taxon>Bacteria</taxon>
        <taxon>Bacillati</taxon>
        <taxon>Bacillota</taxon>
        <taxon>Bacilli</taxon>
        <taxon>Bacillales</taxon>
        <taxon>Staphylococcaceae</taxon>
        <taxon>Macrococcus</taxon>
    </lineage>
</organism>
<dbReference type="Gene3D" id="3.40.50.1820">
    <property type="entry name" value="alpha/beta hydrolase"/>
    <property type="match status" value="1"/>
</dbReference>
<evidence type="ECO:0000256" key="1">
    <source>
        <dbReference type="ARBA" id="ARBA00022801"/>
    </source>
</evidence>
<evidence type="ECO:0000313" key="3">
    <source>
        <dbReference type="EMBL" id="TDM14929.1"/>
    </source>
</evidence>
<dbReference type="PANTHER" id="PTHR48081:SF8">
    <property type="entry name" value="ALPHA_BETA HYDROLASE FOLD-3 DOMAIN-CONTAINING PROTEIN-RELATED"/>
    <property type="match status" value="1"/>
</dbReference>
<comment type="caution">
    <text evidence="3">The sequence shown here is derived from an EMBL/GenBank/DDBJ whole genome shotgun (WGS) entry which is preliminary data.</text>
</comment>